<dbReference type="Proteomes" id="UP000626026">
    <property type="component" value="Unassembled WGS sequence"/>
</dbReference>
<comment type="caution">
    <text evidence="3">The sequence shown here is derived from an EMBL/GenBank/DDBJ whole genome shotgun (WGS) entry which is preliminary data.</text>
</comment>
<feature type="chain" id="PRO_5045086714" description="Lipoprotein" evidence="2">
    <location>
        <begin position="20"/>
        <end position="66"/>
    </location>
</feature>
<feature type="compositionally biased region" description="Pro residues" evidence="1">
    <location>
        <begin position="43"/>
        <end position="53"/>
    </location>
</feature>
<proteinExistence type="predicted"/>
<organism evidence="3 4">
    <name type="scientific">Teichococcus aerophilus</name>
    <dbReference type="NCBI Taxonomy" id="1224513"/>
    <lineage>
        <taxon>Bacteria</taxon>
        <taxon>Pseudomonadati</taxon>
        <taxon>Pseudomonadota</taxon>
        <taxon>Alphaproteobacteria</taxon>
        <taxon>Acetobacterales</taxon>
        <taxon>Roseomonadaceae</taxon>
        <taxon>Roseomonas</taxon>
    </lineage>
</organism>
<accession>A0ABR7RGP5</accession>
<keyword evidence="4" id="KW-1185">Reference proteome</keyword>
<feature type="compositionally biased region" description="Polar residues" evidence="1">
    <location>
        <begin position="55"/>
        <end position="66"/>
    </location>
</feature>
<keyword evidence="2" id="KW-0732">Signal</keyword>
<dbReference type="RefSeq" id="WP_187782674.1">
    <property type="nucleotide sequence ID" value="NZ_JACTVA010000002.1"/>
</dbReference>
<reference evidence="3 4" key="1">
    <citation type="journal article" date="2013" name="Int. J. Syst. Evol. Microbiol.">
        <title>Roseomonas aerophila sp. nov., isolated from air.</title>
        <authorList>
            <person name="Kim S.J."/>
            <person name="Weon H.Y."/>
            <person name="Ahn J.H."/>
            <person name="Hong S.B."/>
            <person name="Seok S.J."/>
            <person name="Whang K.S."/>
            <person name="Kwon S.W."/>
        </authorList>
    </citation>
    <scope>NUCLEOTIDE SEQUENCE [LARGE SCALE GENOMIC DNA]</scope>
    <source>
        <strain evidence="3 4">NBRC 108923</strain>
    </source>
</reference>
<feature type="signal peptide" evidence="2">
    <location>
        <begin position="1"/>
        <end position="19"/>
    </location>
</feature>
<protein>
    <recommendedName>
        <fullName evidence="5">Lipoprotein</fullName>
    </recommendedName>
</protein>
<evidence type="ECO:0008006" key="5">
    <source>
        <dbReference type="Google" id="ProtNLM"/>
    </source>
</evidence>
<dbReference type="PROSITE" id="PS51257">
    <property type="entry name" value="PROKAR_LIPOPROTEIN"/>
    <property type="match status" value="1"/>
</dbReference>
<dbReference type="EMBL" id="JACTVA010000002">
    <property type="protein sequence ID" value="MBC9205498.1"/>
    <property type="molecule type" value="Genomic_DNA"/>
</dbReference>
<evidence type="ECO:0000313" key="3">
    <source>
        <dbReference type="EMBL" id="MBC9205498.1"/>
    </source>
</evidence>
<name>A0ABR7RGP5_9PROT</name>
<evidence type="ECO:0000256" key="1">
    <source>
        <dbReference type="SAM" id="MobiDB-lite"/>
    </source>
</evidence>
<gene>
    <name evidence="3" type="ORF">IBL26_01515</name>
</gene>
<evidence type="ECO:0000256" key="2">
    <source>
        <dbReference type="SAM" id="SignalP"/>
    </source>
</evidence>
<sequence length="66" mass="6585">MRNLGFGMLGLGLLLGACAPDGSNYAAPASGQVVREGGRPAEPRPTAPPPPGTPIMNTTPSTGPSR</sequence>
<feature type="region of interest" description="Disordered" evidence="1">
    <location>
        <begin position="29"/>
        <end position="66"/>
    </location>
</feature>
<evidence type="ECO:0000313" key="4">
    <source>
        <dbReference type="Proteomes" id="UP000626026"/>
    </source>
</evidence>